<evidence type="ECO:0000256" key="1">
    <source>
        <dbReference type="ARBA" id="ARBA00008070"/>
    </source>
</evidence>
<dbReference type="AlphaFoldDB" id="A0A8X7NG61"/>
<dbReference type="InterPro" id="IPR036322">
    <property type="entry name" value="WD40_repeat_dom_sf"/>
</dbReference>
<dbReference type="GO" id="GO:0019905">
    <property type="term" value="F:syntaxin binding"/>
    <property type="evidence" value="ECO:0007669"/>
    <property type="project" value="TreeGrafter"/>
</dbReference>
<dbReference type="GO" id="GO:0005096">
    <property type="term" value="F:GTPase activator activity"/>
    <property type="evidence" value="ECO:0007669"/>
    <property type="project" value="TreeGrafter"/>
</dbReference>
<name>A0A8X7NG61_CANPA</name>
<proteinExistence type="inferred from homology"/>
<dbReference type="PROSITE" id="PS00018">
    <property type="entry name" value="EF_HAND_1"/>
    <property type="match status" value="1"/>
</dbReference>
<dbReference type="OrthoDB" id="19944at2759"/>
<evidence type="ECO:0000313" key="6">
    <source>
        <dbReference type="Proteomes" id="UP000590412"/>
    </source>
</evidence>
<sequence>MFSKLKSRKAPLSLNSISNTLKTKGAKNLSPEEINAKKIDIEVINQLGVPKDSITAIAYDPVQSLLAIATKDNDVRVFGQINVEVVFEFNIKHPIVSLRFVKGVYLLCTSPGSGLTILSLHSKQIIGTFSFPGTVTAAETDPSLDWAIFGLANGSLIFYDVDRLNLTQFRIDNLQKKVMPKEKMSPVVSIEWHPRDIGTLLVAYNQCAVVYSLVTGQIKSTLTYTLLKEHKGFQYSNHIATGGKKKLFGSSKSITPLIKEAHFHPNGLHAVTVHNDNTIVFWDIEGGVLLEARTLYETQLHKPGAYLEVPEHFNPIEQVKWICGEDPEETRLIVSGGDPDATNTITVMDFGYTLKYSMTSHEKQGIFYSNPQGGQRKIPISIYLNENDVDGAVTEVITKIQPVTQTGSPYFHDGHNPAFLLLVSNLGRLYVVAFSDKAGGQGSGDLGNTILPTSLSLIVPPLCYCDVQSIVRIDWYSIMSSRASQGVSSKVRPLLYGGAPVPLAKMYKPLGFNDGLRNIMITGHENGLVRFIDITKGEQSGGESIVQVALKPTLYDYHNPANLKVIKVSCSFQTRQLLVGLASGEVVICRFGKTPNVKNAGISSSKDYSDCPIHHGNGCASLVDISGRISGSVATSASFLPLYLLRLDPSEQISVLKMSDSGFAAVGYKSGRLVVCDISRGPAVIFNLANVKENLVSVTGNCYPTVLEFSIMEFGIDGYSSLVLNVGTNCGGNLLFYKITPMGNGGYQVEFANKTAHLNYRTADGGDAEASKLSQLIPIDAQYGLSAVADEKKFNQLATGVPIPGYIITVSDRDIRVITPPKTKLAHKVVEDVCLKASVVHYKDKGVVLALLVRTGFIKLLSLPSLHDIANIKLPKETYRMVQESLESGTALDSDLLSSGEMFVRTSATESVYISPYEKTKSRDDSETDKLFNPNAIIPPRPSASTLSWAKGQISYVSVEDLAMLIAGPHRKAPKTEESNLAHNISPEANPQANYGGYNARAPREKAYEEPVRKAGQGAGGFGAPGFMRSLQNGLQTAEETFNDYATSASQTFQDGYEDQKKSFYSSALQSKFGF</sequence>
<dbReference type="InterPro" id="IPR013905">
    <property type="entry name" value="Lgl_C_dom"/>
</dbReference>
<comment type="similarity">
    <text evidence="1">Belongs to the WD repeat L(2)GL family.</text>
</comment>
<evidence type="ECO:0000313" key="5">
    <source>
        <dbReference type="EMBL" id="KAF6045276.1"/>
    </source>
</evidence>
<dbReference type="InterPro" id="IPR001680">
    <property type="entry name" value="WD40_rpt"/>
</dbReference>
<dbReference type="PANTHER" id="PTHR10241">
    <property type="entry name" value="LETHAL 2 GIANT LARVAE PROTEIN"/>
    <property type="match status" value="1"/>
</dbReference>
<feature type="domain" description="Lethal giant larvae (Lgl)-like C-terminal" evidence="4">
    <location>
        <begin position="562"/>
        <end position="975"/>
    </location>
</feature>
<evidence type="ECO:0000256" key="2">
    <source>
        <dbReference type="ARBA" id="ARBA00022483"/>
    </source>
</evidence>
<gene>
    <name evidence="5" type="ORF">FOB60_004848</name>
</gene>
<organism evidence="5 6">
    <name type="scientific">Candida parapsilosis</name>
    <name type="common">Yeast</name>
    <dbReference type="NCBI Taxonomy" id="5480"/>
    <lineage>
        <taxon>Eukaryota</taxon>
        <taxon>Fungi</taxon>
        <taxon>Dikarya</taxon>
        <taxon>Ascomycota</taxon>
        <taxon>Saccharomycotina</taxon>
        <taxon>Pichiomycetes</taxon>
        <taxon>Debaryomycetaceae</taxon>
        <taxon>Candida/Lodderomyces clade</taxon>
        <taxon>Candida</taxon>
    </lineage>
</organism>
<evidence type="ECO:0000259" key="4">
    <source>
        <dbReference type="Pfam" id="PF08596"/>
    </source>
</evidence>
<dbReference type="Proteomes" id="UP000590412">
    <property type="component" value="Unassembled WGS sequence"/>
</dbReference>
<dbReference type="Pfam" id="PF08596">
    <property type="entry name" value="Lgl_C"/>
    <property type="match status" value="1"/>
</dbReference>
<dbReference type="SMART" id="SM00320">
    <property type="entry name" value="WD40"/>
    <property type="match status" value="4"/>
</dbReference>
<dbReference type="InterPro" id="IPR015943">
    <property type="entry name" value="WD40/YVTN_repeat-like_dom_sf"/>
</dbReference>
<evidence type="ECO:0000256" key="3">
    <source>
        <dbReference type="SAM" id="MobiDB-lite"/>
    </source>
</evidence>
<reference evidence="5" key="1">
    <citation type="submission" date="2020-03" db="EMBL/GenBank/DDBJ databases">
        <title>FDA dAtabase for Regulatory Grade micrObial Sequences (FDA-ARGOS): Supporting development and validation of Infectious Disease Dx tests.</title>
        <authorList>
            <person name="Campos J."/>
            <person name="Goldberg B."/>
            <person name="Tallon L."/>
            <person name="Sadzewicz L."/>
            <person name="Vavikolanu K."/>
            <person name="Mehta A."/>
            <person name="Aluvathingal J."/>
            <person name="Nadendla S."/>
            <person name="Nandy P."/>
            <person name="Geyer C."/>
            <person name="Yan Y."/>
            <person name="Sichtig H."/>
        </authorList>
    </citation>
    <scope>NUCLEOTIDE SEQUENCE [LARGE SCALE GENOMIC DNA]</scope>
    <source>
        <strain evidence="5">FDAARGOS_652</strain>
    </source>
</reference>
<dbReference type="GO" id="GO:0005886">
    <property type="term" value="C:plasma membrane"/>
    <property type="evidence" value="ECO:0007669"/>
    <property type="project" value="TreeGrafter"/>
</dbReference>
<protein>
    <submittedName>
        <fullName evidence="5">Lethal giant larvae(Lgl) like, C-terminal family protein</fullName>
    </submittedName>
</protein>
<dbReference type="GO" id="GO:0006887">
    <property type="term" value="P:exocytosis"/>
    <property type="evidence" value="ECO:0007669"/>
    <property type="project" value="UniProtKB-KW"/>
</dbReference>
<dbReference type="GO" id="GO:0005737">
    <property type="term" value="C:cytoplasm"/>
    <property type="evidence" value="ECO:0007669"/>
    <property type="project" value="TreeGrafter"/>
</dbReference>
<feature type="compositionally biased region" description="Basic and acidic residues" evidence="3">
    <location>
        <begin position="918"/>
        <end position="930"/>
    </location>
</feature>
<dbReference type="SUPFAM" id="SSF50978">
    <property type="entry name" value="WD40 repeat-like"/>
    <property type="match status" value="2"/>
</dbReference>
<dbReference type="EMBL" id="JABWAB010000009">
    <property type="protein sequence ID" value="KAF6045276.1"/>
    <property type="molecule type" value="Genomic_DNA"/>
</dbReference>
<feature type="region of interest" description="Disordered" evidence="3">
    <location>
        <begin position="918"/>
        <end position="937"/>
    </location>
</feature>
<dbReference type="GO" id="GO:0006893">
    <property type="term" value="P:Golgi to plasma membrane transport"/>
    <property type="evidence" value="ECO:0007669"/>
    <property type="project" value="TreeGrafter"/>
</dbReference>
<dbReference type="GO" id="GO:0045159">
    <property type="term" value="F:myosin II binding"/>
    <property type="evidence" value="ECO:0007669"/>
    <property type="project" value="TreeGrafter"/>
</dbReference>
<dbReference type="Gene3D" id="2.130.10.10">
    <property type="entry name" value="YVTN repeat-like/Quinoprotein amine dehydrogenase"/>
    <property type="match status" value="2"/>
</dbReference>
<dbReference type="PANTHER" id="PTHR10241:SF25">
    <property type="entry name" value="TOMOSYN, ISOFORM C"/>
    <property type="match status" value="1"/>
</dbReference>
<accession>A0A8X7NG61</accession>
<keyword evidence="2" id="KW-0268">Exocytosis</keyword>
<dbReference type="InterPro" id="IPR018247">
    <property type="entry name" value="EF_Hand_1_Ca_BS"/>
</dbReference>
<comment type="caution">
    <text evidence="5">The sequence shown here is derived from an EMBL/GenBank/DDBJ whole genome shotgun (WGS) entry which is preliminary data.</text>
</comment>